<dbReference type="Proteomes" id="UP000321413">
    <property type="component" value="Unassembled WGS sequence"/>
</dbReference>
<reference evidence="1 2" key="1">
    <citation type="submission" date="2019-08" db="EMBL/GenBank/DDBJ databases">
        <title>Massilia golmudensis sp. nov., isolated from sand in the Qinghai-Tibetan Plateau.</title>
        <authorList>
            <person name="Zhang B."/>
        </authorList>
    </citation>
    <scope>NUCLEOTIDE SEQUENCE [LARGE SCALE GENOMIC DNA]</scope>
    <source>
        <strain evidence="1 2">GEM5</strain>
    </source>
</reference>
<gene>
    <name evidence="1" type="ORF">FVD38_12050</name>
</gene>
<evidence type="ECO:0000313" key="1">
    <source>
        <dbReference type="EMBL" id="TXF99547.1"/>
    </source>
</evidence>
<evidence type="ECO:0000313" key="2">
    <source>
        <dbReference type="Proteomes" id="UP000321413"/>
    </source>
</evidence>
<organism evidence="1 2">
    <name type="scientific">Massilia arenae</name>
    <dbReference type="NCBI Taxonomy" id="2603288"/>
    <lineage>
        <taxon>Bacteria</taxon>
        <taxon>Pseudomonadati</taxon>
        <taxon>Pseudomonadota</taxon>
        <taxon>Betaproteobacteria</taxon>
        <taxon>Burkholderiales</taxon>
        <taxon>Oxalobacteraceae</taxon>
        <taxon>Telluria group</taxon>
        <taxon>Massilia</taxon>
    </lineage>
</organism>
<keyword evidence="2" id="KW-1185">Reference proteome</keyword>
<accession>A0A5C7FTH9</accession>
<comment type="caution">
    <text evidence="1">The sequence shown here is derived from an EMBL/GenBank/DDBJ whole genome shotgun (WGS) entry which is preliminary data.</text>
</comment>
<proteinExistence type="predicted"/>
<sequence>MIVRILGKVRRLVLHLVARAARGVVLRRSSRRGLLRPLRRAIACIVRACEHGGRSDSLERDRQQHQPYEQETDGIFHAAILARPAPLPASPGFDAPLARGV</sequence>
<name>A0A5C7FTH9_9BURK</name>
<protein>
    <submittedName>
        <fullName evidence="1">Uncharacterized protein</fullName>
    </submittedName>
</protein>
<dbReference type="EMBL" id="VPFD01000012">
    <property type="protein sequence ID" value="TXF99547.1"/>
    <property type="molecule type" value="Genomic_DNA"/>
</dbReference>
<dbReference type="AlphaFoldDB" id="A0A5C7FTH9"/>